<feature type="region of interest" description="Disordered" evidence="9">
    <location>
        <begin position="153"/>
        <end position="179"/>
    </location>
</feature>
<evidence type="ECO:0000259" key="10">
    <source>
        <dbReference type="Pfam" id="PF12612"/>
    </source>
</evidence>
<keyword evidence="5 8" id="KW-0408">Iron</keyword>
<evidence type="ECO:0000259" key="12">
    <source>
        <dbReference type="Pfam" id="PF14225"/>
    </source>
</evidence>
<reference evidence="15" key="1">
    <citation type="journal article" date="2021" name="J Fungi (Basel)">
        <title>Virulence traits and population genomics of the black yeast Aureobasidium melanogenum.</title>
        <authorList>
            <person name="Cernosa A."/>
            <person name="Sun X."/>
            <person name="Gostincar C."/>
            <person name="Fang C."/>
            <person name="Gunde-Cimerman N."/>
            <person name="Song Z."/>
        </authorList>
    </citation>
    <scope>NUCLEOTIDE SEQUENCE</scope>
    <source>
        <strain evidence="15">EXF-8016</strain>
    </source>
</reference>
<evidence type="ECO:0000259" key="14">
    <source>
        <dbReference type="Pfam" id="PF25767"/>
    </source>
</evidence>
<evidence type="ECO:0000256" key="5">
    <source>
        <dbReference type="ARBA" id="ARBA00023004"/>
    </source>
</evidence>
<dbReference type="Pfam" id="PF12612">
    <property type="entry name" value="TFCD_C"/>
    <property type="match status" value="1"/>
</dbReference>
<evidence type="ECO:0000256" key="7">
    <source>
        <dbReference type="ARBA" id="ARBA00060591"/>
    </source>
</evidence>
<feature type="region of interest" description="Disordered" evidence="9">
    <location>
        <begin position="1"/>
        <end position="138"/>
    </location>
</feature>
<dbReference type="GO" id="GO:0016705">
    <property type="term" value="F:oxidoreductase activity, acting on paired donors, with incorporation or reduction of molecular oxygen"/>
    <property type="evidence" value="ECO:0007669"/>
    <property type="project" value="InterPro"/>
</dbReference>
<dbReference type="PANTHER" id="PTHR12295">
    <property type="entry name" value="FURRY-RELATED"/>
    <property type="match status" value="1"/>
</dbReference>
<dbReference type="Gene3D" id="1.25.10.10">
    <property type="entry name" value="Leucine-rich Repeat Variant"/>
    <property type="match status" value="1"/>
</dbReference>
<feature type="domain" description="Tubulin-folding cofactor D ARM repeats" evidence="14">
    <location>
        <begin position="2795"/>
        <end position="3000"/>
    </location>
</feature>
<keyword evidence="2 8" id="KW-0349">Heme</keyword>
<accession>A0A9P8GE00</accession>
<comment type="caution">
    <text evidence="15">The sequence shown here is derived from an EMBL/GenBank/DDBJ whole genome shotgun (WGS) entry which is preliminary data.</text>
</comment>
<evidence type="ECO:0000256" key="3">
    <source>
        <dbReference type="ARBA" id="ARBA00022723"/>
    </source>
</evidence>
<feature type="binding site" description="axial binding residue" evidence="8">
    <location>
        <position position="4000"/>
    </location>
    <ligand>
        <name>heme</name>
        <dbReference type="ChEBI" id="CHEBI:30413"/>
    </ligand>
    <ligandPart>
        <name>Fe</name>
        <dbReference type="ChEBI" id="CHEBI:18248"/>
    </ligandPart>
</feature>
<dbReference type="InterPro" id="IPR025481">
    <property type="entry name" value="Cell_Morphogen_C"/>
</dbReference>
<comment type="pathway">
    <text evidence="7">Aromatic compound metabolism; phenylacetate degradation.</text>
</comment>
<dbReference type="FunFam" id="1.10.630.10:FF:000072">
    <property type="entry name" value="3-hydroxyphenylacetate 6 hydroxylase"/>
    <property type="match status" value="1"/>
</dbReference>
<dbReference type="Pfam" id="PF25767">
    <property type="entry name" value="ARM_TBCD_2nd"/>
    <property type="match status" value="1"/>
</dbReference>
<dbReference type="EMBL" id="JAHFYH010000044">
    <property type="protein sequence ID" value="KAH0219036.1"/>
    <property type="molecule type" value="Genomic_DNA"/>
</dbReference>
<organism evidence="15 16">
    <name type="scientific">Aureobasidium melanogenum</name>
    <name type="common">Aureobasidium pullulans var. melanogenum</name>
    <dbReference type="NCBI Taxonomy" id="46634"/>
    <lineage>
        <taxon>Eukaryota</taxon>
        <taxon>Fungi</taxon>
        <taxon>Dikarya</taxon>
        <taxon>Ascomycota</taxon>
        <taxon>Pezizomycotina</taxon>
        <taxon>Dothideomycetes</taxon>
        <taxon>Dothideomycetidae</taxon>
        <taxon>Dothideales</taxon>
        <taxon>Saccotheciaceae</taxon>
        <taxon>Aureobasidium</taxon>
    </lineage>
</organism>
<dbReference type="Pfam" id="PF00067">
    <property type="entry name" value="p450"/>
    <property type="match status" value="1"/>
</dbReference>
<dbReference type="InterPro" id="IPR001128">
    <property type="entry name" value="Cyt_P450"/>
</dbReference>
<evidence type="ECO:0000313" key="16">
    <source>
        <dbReference type="Proteomes" id="UP000767238"/>
    </source>
</evidence>
<dbReference type="InterPro" id="IPR029473">
    <property type="entry name" value="MOR2-PAG1_mid"/>
</dbReference>
<evidence type="ECO:0000256" key="6">
    <source>
        <dbReference type="ARBA" id="ARBA00023033"/>
    </source>
</evidence>
<dbReference type="SUPFAM" id="SSF48371">
    <property type="entry name" value="ARM repeat"/>
    <property type="match status" value="3"/>
</dbReference>
<dbReference type="GO" id="GO:0000902">
    <property type="term" value="P:cell morphogenesis"/>
    <property type="evidence" value="ECO:0007669"/>
    <property type="project" value="InterPro"/>
</dbReference>
<dbReference type="Gene3D" id="1.10.630.10">
    <property type="entry name" value="Cytochrome P450"/>
    <property type="match status" value="1"/>
</dbReference>
<feature type="compositionally biased region" description="Basic residues" evidence="9">
    <location>
        <begin position="155"/>
        <end position="174"/>
    </location>
</feature>
<keyword evidence="4" id="KW-0560">Oxidoreductase</keyword>
<dbReference type="Proteomes" id="UP000767238">
    <property type="component" value="Unassembled WGS sequence"/>
</dbReference>
<feature type="domain" description="Cell morphogenesis protein C-terminal" evidence="12">
    <location>
        <begin position="1945"/>
        <end position="2195"/>
    </location>
</feature>
<dbReference type="GO" id="GO:0004497">
    <property type="term" value="F:monooxygenase activity"/>
    <property type="evidence" value="ECO:0007669"/>
    <property type="project" value="UniProtKB-KW"/>
</dbReference>
<reference evidence="15" key="2">
    <citation type="submission" date="2021-08" db="EMBL/GenBank/DDBJ databases">
        <authorList>
            <person name="Gostincar C."/>
            <person name="Sun X."/>
            <person name="Song Z."/>
            <person name="Gunde-Cimerman N."/>
        </authorList>
    </citation>
    <scope>NUCLEOTIDE SEQUENCE</scope>
    <source>
        <strain evidence="15">EXF-8016</strain>
    </source>
</reference>
<feature type="compositionally biased region" description="Low complexity" evidence="9">
    <location>
        <begin position="20"/>
        <end position="61"/>
    </location>
</feature>
<evidence type="ECO:0000256" key="2">
    <source>
        <dbReference type="ARBA" id="ARBA00022617"/>
    </source>
</evidence>
<protein>
    <submittedName>
        <fullName evidence="15">Cell morphogenesis protein-like protein</fullName>
    </submittedName>
</protein>
<keyword evidence="6" id="KW-0503">Monooxygenase</keyword>
<dbReference type="Pfam" id="PF14225">
    <property type="entry name" value="MOR2-PAG1_C"/>
    <property type="match status" value="1"/>
</dbReference>
<dbReference type="Pfam" id="PF14222">
    <property type="entry name" value="MOR2-PAG1_N"/>
    <property type="match status" value="1"/>
</dbReference>
<dbReference type="PRINTS" id="PR00463">
    <property type="entry name" value="EP450I"/>
</dbReference>
<evidence type="ECO:0000256" key="9">
    <source>
        <dbReference type="SAM" id="MobiDB-lite"/>
    </source>
</evidence>
<feature type="non-terminal residue" evidence="15">
    <location>
        <position position="1"/>
    </location>
</feature>
<feature type="region of interest" description="Disordered" evidence="9">
    <location>
        <begin position="1123"/>
        <end position="1149"/>
    </location>
</feature>
<dbReference type="PANTHER" id="PTHR12295:SF30">
    <property type="entry name" value="PROTEIN FURRY"/>
    <property type="match status" value="1"/>
</dbReference>
<dbReference type="InterPro" id="IPR039867">
    <property type="entry name" value="Furry/Tao3/Mor2"/>
</dbReference>
<dbReference type="InterPro" id="IPR002401">
    <property type="entry name" value="Cyt_P450_E_grp-I"/>
</dbReference>
<feature type="domain" description="Tubulin-folding cofactor D C-terminal" evidence="10">
    <location>
        <begin position="3365"/>
        <end position="3526"/>
    </location>
</feature>
<dbReference type="Pfam" id="PF23579">
    <property type="entry name" value="ARM_TBCD"/>
    <property type="match status" value="1"/>
</dbReference>
<keyword evidence="3 8" id="KW-0479">Metal-binding</keyword>
<comment type="cofactor">
    <cofactor evidence="8">
        <name>heme</name>
        <dbReference type="ChEBI" id="CHEBI:30413"/>
    </cofactor>
</comment>
<feature type="compositionally biased region" description="Polar residues" evidence="9">
    <location>
        <begin position="119"/>
        <end position="129"/>
    </location>
</feature>
<evidence type="ECO:0000256" key="4">
    <source>
        <dbReference type="ARBA" id="ARBA00023002"/>
    </source>
</evidence>
<dbReference type="SUPFAM" id="SSF48264">
    <property type="entry name" value="Cytochrome P450"/>
    <property type="match status" value="1"/>
</dbReference>
<feature type="domain" description="Cell morphogenesis central region" evidence="13">
    <location>
        <begin position="1424"/>
        <end position="1689"/>
    </location>
</feature>
<evidence type="ECO:0000313" key="15">
    <source>
        <dbReference type="EMBL" id="KAH0219036.1"/>
    </source>
</evidence>
<feature type="domain" description="Cell morphogenesis central region" evidence="13">
    <location>
        <begin position="1720"/>
        <end position="1907"/>
    </location>
</feature>
<feature type="domain" description="Cell morphogenesis protein N-terminal" evidence="11">
    <location>
        <begin position="319"/>
        <end position="899"/>
    </location>
</feature>
<feature type="compositionally biased region" description="Polar residues" evidence="9">
    <location>
        <begin position="88"/>
        <end position="101"/>
    </location>
</feature>
<gene>
    <name evidence="15" type="ORF">KCV03_g6130</name>
</gene>
<proteinExistence type="inferred from homology"/>
<dbReference type="GO" id="GO:0005506">
    <property type="term" value="F:iron ion binding"/>
    <property type="evidence" value="ECO:0007669"/>
    <property type="project" value="InterPro"/>
</dbReference>
<evidence type="ECO:0000256" key="1">
    <source>
        <dbReference type="ARBA" id="ARBA00010617"/>
    </source>
</evidence>
<dbReference type="InterPro" id="IPR016024">
    <property type="entry name" value="ARM-type_fold"/>
</dbReference>
<dbReference type="GO" id="GO:0020037">
    <property type="term" value="F:heme binding"/>
    <property type="evidence" value="ECO:0007669"/>
    <property type="project" value="InterPro"/>
</dbReference>
<dbReference type="InterPro" id="IPR025614">
    <property type="entry name" value="Cell_morpho_N"/>
</dbReference>
<evidence type="ECO:0000259" key="11">
    <source>
        <dbReference type="Pfam" id="PF14222"/>
    </source>
</evidence>
<dbReference type="GO" id="GO:0005938">
    <property type="term" value="C:cell cortex"/>
    <property type="evidence" value="ECO:0007669"/>
    <property type="project" value="TreeGrafter"/>
</dbReference>
<name>A0A9P8GE00_AURME</name>
<dbReference type="GO" id="GO:0030427">
    <property type="term" value="C:site of polarized growth"/>
    <property type="evidence" value="ECO:0007669"/>
    <property type="project" value="TreeGrafter"/>
</dbReference>
<dbReference type="InterPro" id="IPR036396">
    <property type="entry name" value="Cyt_P450_sf"/>
</dbReference>
<evidence type="ECO:0000259" key="13">
    <source>
        <dbReference type="Pfam" id="PF14228"/>
    </source>
</evidence>
<comment type="similarity">
    <text evidence="1">Belongs to the cytochrome P450 family.</text>
</comment>
<dbReference type="InterPro" id="IPR058033">
    <property type="entry name" value="ARM_TBCD_2nd"/>
</dbReference>
<dbReference type="InterPro" id="IPR011989">
    <property type="entry name" value="ARM-like"/>
</dbReference>
<sequence length="4076" mass="454590">MNTSQNASPSLHDPGESLDANNTPASSSAPASVSVPPSTTRGRAPSAASRAPSSRAHTPAAQSESVERKSSVSYGHHRQTSIVHGYQHSRNPSHVSSTGASPISPGIILAQAPKDGPTLRQSPSSSTLNAPADQVPLRRLERMHSGRIKREHEPHLHHHHHHNHRHHRSRSRQHHQQEPTTVGEYALHHLLNEFISEANDKINRCVSERDDALIRVEAICGPGADHAFDQLIKALGHIVRPRPKPLIDALMIWRKSKSDELTPIHTQLQAARAQVTNGSATARRADLSQVSTNSSSASLPSHTDPATIITLEQNLRQGERRSAISVYILCRVLMQVISQCTLAALTNDIAERLEDVIYGQLRNFDSEALAYSALKQSQWNMFGQLLGVMGNLRFDKVADRYVSDLEAAQRRLSVKGNADKDLENHTALLVHSMRWLKIQTQPEAAWDKSCDLLHLLAGFFAGVHGKPVKYAYCQLFEDLLLPVASKATTELNSPKWRQVLDVLKVRLNQLLAKPKHWAQAFPIFAVTICASPNDVFQQQWLSTALHQLQPKLKERTTRGHALKALCRLVWVYLYRASETQLTTFKKLDDIIRMVFMTGKKSLLSTEPSIADPLIQLIRIIGFKHQDLCFRSIIFPLMNADVIITGRDRRIENLDPEKMVIAIRAFLAIMSDLEKGDQPPFPVSFECDALTDPFSRSPNSHRRSLSQTHAPVNGAKVERLSKPVMTAGFGDVAKESYVKFCKILGEITIICDETFGGQKVLDEKFSAQTIPKTPMADAFSFSRRDELFNSPEVRQNFYDLLHVAVQALPRCLSPQIPLKNLINLLCTGTAHVQNHIASSSAQSLKSIARQSHAQLVTIGFARFIFNFDDRYATVSAGSLLGHGHIESTLRLYVELLEIWIEELKSQPQMATPDLHDDEYARGMPSDLNRSRVFAHVDEIESHGLFFLCSPSRHVRAYAVRVLSLITKFDTALGQPSTRIISVLEGSSQQVIDVNDEKLSLAERSRLQKGLRKSNMNNTLVELCSSETVHDLALWSKAFPNLIRLSSQICPQAVLLTRDIVCARLSHAHRIISTLAEGPRANTYAALETAFSQRMVGRTAFSPPEVTIEQWKLHLIFACTTLTNTGGSQQPPVPRESFQHSRKGSKASSINQEKIGSACELFAKVVPFLSAIHPGVREAAVHGLGAINTNLFRPLLEALQPSVSICSEDARQWLMIHQRSLNSPRRSRRSDSLRTELTHLYQLTSHCLFETEVYNDEWILQNLVSFTKDLRIFLNDEDVQNQWDFQKLRTYYCGLVEVLYEGIHKTKDPIRWMPFHARKAAFSMMEDWCGFSPNQTQIRQKENHMRKSILDQEQDSRTRGNVTAKLEIEKKDLRTAALSAMASLCAGPVMVSTDGQITMQFDVRRMLKWIDAIFDSASDRTHATGRRALKNLLIHNSEHSFLLSHSIEECYHAKNPKALFSYFTVATQVLTDAVDDRIPFWKILSAALYTLGNENSEIRMKSARLLRTLEERLGKSSKLQDLDISISDKTTAVYKLAQFEISRRLAKQHADMAFHVFSEFTRYFGGLVPDHQRNMVAAMLPWIQTVELQLLPSGGPTASSYMLMVNLFEITARSSSVLHNEIQALWQALATGPYGGNVQVVLDFIIAICLDRREQNFVDYAKQIVVFLSTTAAGLKVIEFLLLQITPKAMIAEKRPPPSIPQDPTNLPYIADLAQVLPIGNRQSGLSLGQLALMLLVDLVVSPVQLPKNKIPLLLQVVVVQWDHYTPLVQDQAREMLVHMIHELVISQIGPEHTGPSKQGIEDLIESIRQHDPKVVWSYEETDNKGLNSNSNGVPEPMVFVIEGVVRVLSFSYDDIRTGDNIRRDWARMSLVWATTCAVRHVACRSFQIFRCIIDSLDRQMMADMLARLTNTIADDENDCLTFSQEILITLRTIISALEPEDLIQYPQLFWTTSACLDTIFEQEFQASLSMLDRLLDKLDLSDPAVIKLFNENKPAKWDGDFEGLQPLVYKGLRSNACLDRSLEMLERMIKLPSSSLIGGDNRLLFTLLANLPRYLHCFEDDSNEQICFESADSLAGVAEAQQLHDLAHALNGFANQRYRNANDFLTQVVAAARAAWFPAMEYQSLIFLIGLLNNHTPWFRVTVMQLLCVLIPQIDMRRPEIVSQGPDLISPLLRLLQTSYCQQALDVLDNIMSVTGTPLDNKHLRMSMAGSHSTRATRKEYDSTKSLYGIPEESGWSIPMPAIQAERARKNVMAVYYTCLDTAPADGAEISSTPDVAFTTEDQYGSYFDQRSATAMSDSIRADGSMSELVLKLDSLDDFFDDRKPITTREASRGSIENRENVYEQQTLPILHKSLKRNASVTSFQNGFSDTRFALAREPVVMNPGAFASNPATVVMRPALHARSVTSPMAAMYHMPRVITDLQSEEDTGDEPFSDDDLSISRMTTSDDALSSSEGNVMMAAEVDDELQLMRASAELLSDLQAALSKLLWKRGDKGRVHHLVRSRDLEHVIQLIEPFQGEPQLLDAHLKTLLPPIVEAYLAFLQGQQAKSPSSLTVSLDVAASKLLYTFCKVRGEKIIIGFLNNEPRYLELVLANLEDFRTLSAESDTAWEKSYVLLLWLTHLMLVPFDLSSISAVAQPPEVHEHMSLQPQVPSIARRLIALGIHYLASATREQDAAAKMLVRLVTRPDMQRLELPAALVSWALTKLLNPSASPKSNLHTFLGPLRFLVGMTVSVDTPEVASLMPSIYSVGQRLMDDAMLAFLSSSAVTKKLVVKLLRNVALLSLQCSFDGLIGFFEASNVLEETIEYCLQSLEDRDTPVRFAASKALSMIILRLDPEMGHEVIQAVLESFKEDMPKSSSKPDFGAANALRWHGLTLTLAHALFRRSASPQQLPEILNALLLALSFEQRSAVGVSTGSNVRDAACFGTWSLSRRYTTKELLSTDTSQIGFKFCRDTASIIQVVAIQLLLSACLDPSGNIRRGSSAALQELIGRHPDQVSNGISLVQVVDYHAVGLRQRAMVDVAQDAASLDTIYREALLVALRKWRGLGSTDVLSREAAAESIGLLCAPQLPQYVCITLENLQQCLLAFPNSDVEQCHGSLLALSKILDTKMLQSTKGDNSDSSSKNMTYLLSLWKLFDEEGHLYKNQTPRATRAELPSAVARLLASISELSLLSETNHVDLISQTPKLRPIISALISSSDTSISQVLPRLVMALSRLSQSGFLTTPILNLPDCLSRIAHDSSGMVLQGSGRVIALGSAFPWLQNIYHCNRIIACDLLSNMIQTAPLTEWRIVGLQAVDLMIQADTIDADILPGVLSALDAGLNDYTITERGDVGSLVRTQAIQCVQSMWKSTQTQIDAGSRHLLEANIIRLSLEKMDRVRLQAARCLKQDLNAISVSDVDVTSYRYFLNLFAPLNDGSPSWKRDAILKGSISCAGVGAEGLLRASRMALVDTLSRGSDSMGSGCLSALTNCLRELIAKEAETQPLLELIAYLLDALPSIVPPDSSFNWRVLLSLVQKAHFKSNNIPRILAAIEVYQALAEKPTARADTLKKLVGMLRTNPYPTTQANEHPIPFILIISLLLPLSYFVTNEFIRKNARIPGFNGPPGKPVFGNIPDIKYNAAEKYREWSKTYGDVYQIQLGNIPIIVCNSAEACRVLFGHFSQALSSRPVFYTFHKVLSNTAGTTIGTSPFSDSLKRRRKGAASALNKPSVASYVGHLDVETLAFVKEGLEYGAAGTQSVDPMPMIQRLSLSLALTLNWGTRLGSRNDPLFHEITEVEEEISKFRSTSGNMQDYVPFLRLNPFNAGSTRAREMRQRRDVYLTKLNKDLDDRMAKGTHKPCIQANVIQDKEAKLNKEELTSISLTMLSGGLDTVTTLVAWSIALLGQRPDIQEKAIREIRKMFSEDEILCAPEDEMKCEYVMALVKECLRYYTVLRLALPRATVKDITYEGKLIPAGTTIYLNAWACNMDPAVWKDPEVFRPERWLEQPDAPLFTYGVGYRMCAGSLLANRELYLVFMRMLSCFEIEKGTEVETHPVKGSSDPTSLVSLPHRYEVRFRSRNEVKLREQITAKEKGLGEC</sequence>
<dbReference type="Pfam" id="PF14228">
    <property type="entry name" value="MOR2-PAG1_mid"/>
    <property type="match status" value="2"/>
</dbReference>
<dbReference type="InterPro" id="IPR022577">
    <property type="entry name" value="TBCD_C"/>
</dbReference>
<evidence type="ECO:0000256" key="8">
    <source>
        <dbReference type="PIRSR" id="PIRSR602401-1"/>
    </source>
</evidence>